<protein>
    <recommendedName>
        <fullName evidence="3">BTB domain-containing protein</fullName>
    </recommendedName>
</protein>
<evidence type="ECO:0000259" key="3">
    <source>
        <dbReference type="PROSITE" id="PS50097"/>
    </source>
</evidence>
<dbReference type="Gramene" id="PNT68494">
    <property type="protein sequence ID" value="PNT68494"/>
    <property type="gene ID" value="BRADI_3g41275v3"/>
</dbReference>
<evidence type="ECO:0000313" key="6">
    <source>
        <dbReference type="Proteomes" id="UP000008810"/>
    </source>
</evidence>
<dbReference type="Pfam" id="PF00651">
    <property type="entry name" value="BTB"/>
    <property type="match status" value="1"/>
</dbReference>
<dbReference type="PROSITE" id="PS50097">
    <property type="entry name" value="BTB"/>
    <property type="match status" value="1"/>
</dbReference>
<organism evidence="4">
    <name type="scientific">Brachypodium distachyon</name>
    <name type="common">Purple false brome</name>
    <name type="synonym">Trachynia distachya</name>
    <dbReference type="NCBI Taxonomy" id="15368"/>
    <lineage>
        <taxon>Eukaryota</taxon>
        <taxon>Viridiplantae</taxon>
        <taxon>Streptophyta</taxon>
        <taxon>Embryophyta</taxon>
        <taxon>Tracheophyta</taxon>
        <taxon>Spermatophyta</taxon>
        <taxon>Magnoliopsida</taxon>
        <taxon>Liliopsida</taxon>
        <taxon>Poales</taxon>
        <taxon>Poaceae</taxon>
        <taxon>BOP clade</taxon>
        <taxon>Pooideae</taxon>
        <taxon>Stipodae</taxon>
        <taxon>Brachypodieae</taxon>
        <taxon>Brachypodium</taxon>
    </lineage>
</organism>
<dbReference type="Proteomes" id="UP000008810">
    <property type="component" value="Chromosome 3"/>
</dbReference>
<name>A0A2K2D2I1_BRADI</name>
<feature type="domain" description="BTB" evidence="3">
    <location>
        <begin position="116"/>
        <end position="183"/>
    </location>
</feature>
<dbReference type="InParanoid" id="A0A2K2D2I1"/>
<dbReference type="SMART" id="SM00225">
    <property type="entry name" value="BTB"/>
    <property type="match status" value="1"/>
</dbReference>
<dbReference type="InterPro" id="IPR011333">
    <property type="entry name" value="SKP1/BTB/POZ_sf"/>
</dbReference>
<reference evidence="4 5" key="1">
    <citation type="journal article" date="2010" name="Nature">
        <title>Genome sequencing and analysis of the model grass Brachypodium distachyon.</title>
        <authorList>
            <consortium name="International Brachypodium Initiative"/>
        </authorList>
    </citation>
    <scope>NUCLEOTIDE SEQUENCE [LARGE SCALE GENOMIC DNA]</scope>
    <source>
        <strain evidence="4 5">Bd21</strain>
    </source>
</reference>
<evidence type="ECO:0000256" key="1">
    <source>
        <dbReference type="ARBA" id="ARBA00004906"/>
    </source>
</evidence>
<accession>A0A2K2D2I1</accession>
<sequence>MFDSCFVPFKVKLPYDQTENLAADHAVSSKDVSAGGYLWIFSLPTTPTTPTPTTDHSSGWSWCVKRSELESLYMVDGWITIACGVIVVRDDSLSVPPSDIGTHLSRLLDCAAADGSDVSFVVGGKKFPAHRAVLAARSPVFKAELFGSMAEASMSDITLTDIAPATFEIFLRFMYTDTLPEDGDSPIEMYKHLLAVADRYAMDRLKLMCAKKLWDDVSVDTVAETLSHAETYRCAELKTKCITFFAKEKNFRKAVLTDGFVRLVHKFPAIVAELREKPKK</sequence>
<evidence type="ECO:0000313" key="5">
    <source>
        <dbReference type="EnsemblPlants" id="PNT68494"/>
    </source>
</evidence>
<dbReference type="PANTHER" id="PTHR26379">
    <property type="entry name" value="BTB/POZ AND MATH DOMAIN-CONTAINING PROTEIN 1"/>
    <property type="match status" value="1"/>
</dbReference>
<proteinExistence type="inferred from homology"/>
<dbReference type="FunCoup" id="A0A2K2D2I1">
    <property type="interactions" value="6"/>
</dbReference>
<dbReference type="PANTHER" id="PTHR26379:SF504">
    <property type="entry name" value="OS08G0523800 PROTEIN"/>
    <property type="match status" value="1"/>
</dbReference>
<dbReference type="Gene3D" id="1.25.40.420">
    <property type="match status" value="1"/>
</dbReference>
<evidence type="ECO:0000256" key="2">
    <source>
        <dbReference type="ARBA" id="ARBA00010846"/>
    </source>
</evidence>
<reference evidence="4" key="2">
    <citation type="submission" date="2017-06" db="EMBL/GenBank/DDBJ databases">
        <title>WGS assembly of Brachypodium distachyon.</title>
        <authorList>
            <consortium name="The International Brachypodium Initiative"/>
            <person name="Lucas S."/>
            <person name="Harmon-Smith M."/>
            <person name="Lail K."/>
            <person name="Tice H."/>
            <person name="Grimwood J."/>
            <person name="Bruce D."/>
            <person name="Barry K."/>
            <person name="Shu S."/>
            <person name="Lindquist E."/>
            <person name="Wang M."/>
            <person name="Pitluck S."/>
            <person name="Vogel J.P."/>
            <person name="Garvin D.F."/>
            <person name="Mockler T.C."/>
            <person name="Schmutz J."/>
            <person name="Rokhsar D."/>
            <person name="Bevan M.W."/>
        </authorList>
    </citation>
    <scope>NUCLEOTIDE SEQUENCE</scope>
    <source>
        <strain evidence="4">Bd21</strain>
    </source>
</reference>
<dbReference type="Pfam" id="PF24570">
    <property type="entry name" value="BACK_BPM_SPOP"/>
    <property type="match status" value="1"/>
</dbReference>
<dbReference type="SUPFAM" id="SSF54695">
    <property type="entry name" value="POZ domain"/>
    <property type="match status" value="1"/>
</dbReference>
<dbReference type="InterPro" id="IPR000210">
    <property type="entry name" value="BTB/POZ_dom"/>
</dbReference>
<dbReference type="InterPro" id="IPR056423">
    <property type="entry name" value="BACK_BPM_SPOP"/>
</dbReference>
<comment type="pathway">
    <text evidence="1">Protein modification; protein ubiquitination.</text>
</comment>
<dbReference type="EMBL" id="CM000882">
    <property type="protein sequence ID" value="PNT68494.1"/>
    <property type="molecule type" value="Genomic_DNA"/>
</dbReference>
<evidence type="ECO:0000313" key="4">
    <source>
        <dbReference type="EMBL" id="PNT68494.1"/>
    </source>
</evidence>
<dbReference type="EnsemblPlants" id="PNT68494">
    <property type="protein sequence ID" value="PNT68494"/>
    <property type="gene ID" value="BRADI_3g41275v3"/>
</dbReference>
<dbReference type="Gene3D" id="3.30.710.10">
    <property type="entry name" value="Potassium Channel Kv1.1, Chain A"/>
    <property type="match status" value="1"/>
</dbReference>
<dbReference type="OrthoDB" id="413675at2759"/>
<gene>
    <name evidence="4" type="ORF">BRADI_3g41275v3</name>
</gene>
<dbReference type="InterPro" id="IPR045005">
    <property type="entry name" value="BPM1-6"/>
</dbReference>
<reference evidence="5" key="3">
    <citation type="submission" date="2018-08" db="UniProtKB">
        <authorList>
            <consortium name="EnsemblPlants"/>
        </authorList>
    </citation>
    <scope>IDENTIFICATION</scope>
    <source>
        <strain evidence="5">cv. Bd21</strain>
    </source>
</reference>
<comment type="similarity">
    <text evidence="2">Belongs to the Tdpoz family.</text>
</comment>
<dbReference type="AlphaFoldDB" id="A0A2K2D2I1"/>
<dbReference type="GO" id="GO:0016567">
    <property type="term" value="P:protein ubiquitination"/>
    <property type="evidence" value="ECO:0007669"/>
    <property type="project" value="InterPro"/>
</dbReference>
<keyword evidence="6" id="KW-1185">Reference proteome</keyword>